<dbReference type="KEGG" id="din:Selin_1908"/>
<keyword evidence="1" id="KW-1133">Transmembrane helix</keyword>
<evidence type="ECO:0008006" key="4">
    <source>
        <dbReference type="Google" id="ProtNLM"/>
    </source>
</evidence>
<feature type="transmembrane region" description="Helical" evidence="1">
    <location>
        <begin position="7"/>
        <end position="28"/>
    </location>
</feature>
<accession>E6W209</accession>
<dbReference type="STRING" id="653733.Selin_1908"/>
<dbReference type="InterPro" id="IPR046475">
    <property type="entry name" value="DUF6796"/>
</dbReference>
<proteinExistence type="predicted"/>
<keyword evidence="1" id="KW-0812">Transmembrane</keyword>
<keyword evidence="1" id="KW-0472">Membrane</keyword>
<keyword evidence="3" id="KW-1185">Reference proteome</keyword>
<dbReference type="Proteomes" id="UP000002572">
    <property type="component" value="Chromosome"/>
</dbReference>
<dbReference type="InParanoid" id="E6W209"/>
<feature type="transmembrane region" description="Helical" evidence="1">
    <location>
        <begin position="124"/>
        <end position="147"/>
    </location>
</feature>
<name>E6W209_DESIS</name>
<evidence type="ECO:0000313" key="2">
    <source>
        <dbReference type="EMBL" id="ADU66635.1"/>
    </source>
</evidence>
<sequence length="213" mass="24071">MRTWVYALLGLLGAVIMYAGDMLFYYTPTPVTSLEEDIFRIMSGVSDWRLHLGALCGPLATVFYIAGFYHIKRALAKTAPLSGTVIFVMLAAAIVFGAVFHAMFAPFGFVSRTDDHAVLLEQLMVTAFSMFYFYAFFMAAGLLYLMVLVLRGRTPFPKWILFFHPLVVWLWTSFFVYLPSPLLVLLEGGRFNIMFALFFAASAVVLYRNRLSS</sequence>
<dbReference type="Pfam" id="PF20599">
    <property type="entry name" value="DUF6796"/>
    <property type="match status" value="1"/>
</dbReference>
<evidence type="ECO:0000313" key="3">
    <source>
        <dbReference type="Proteomes" id="UP000002572"/>
    </source>
</evidence>
<dbReference type="EMBL" id="CP002432">
    <property type="protein sequence ID" value="ADU66635.1"/>
    <property type="molecule type" value="Genomic_DNA"/>
</dbReference>
<dbReference type="OrthoDB" id="5896707at2"/>
<evidence type="ECO:0000256" key="1">
    <source>
        <dbReference type="SAM" id="Phobius"/>
    </source>
</evidence>
<feature type="transmembrane region" description="Helical" evidence="1">
    <location>
        <begin position="48"/>
        <end position="69"/>
    </location>
</feature>
<organism evidence="2 3">
    <name type="scientific">Desulfurispirillum indicum (strain ATCC BAA-1389 / DSM 22839 / S5)</name>
    <dbReference type="NCBI Taxonomy" id="653733"/>
    <lineage>
        <taxon>Bacteria</taxon>
        <taxon>Pseudomonadati</taxon>
        <taxon>Chrysiogenota</taxon>
        <taxon>Chrysiogenia</taxon>
        <taxon>Chrysiogenales</taxon>
        <taxon>Chrysiogenaceae</taxon>
        <taxon>Desulfurispirillum</taxon>
    </lineage>
</organism>
<reference evidence="2 3" key="1">
    <citation type="submission" date="2010-12" db="EMBL/GenBank/DDBJ databases">
        <title>Complete sequence of Desulfurispirillum indicum S5.</title>
        <authorList>
            <consortium name="US DOE Joint Genome Institute"/>
            <person name="Lucas S."/>
            <person name="Copeland A."/>
            <person name="Lapidus A."/>
            <person name="Cheng J.-F."/>
            <person name="Goodwin L."/>
            <person name="Pitluck S."/>
            <person name="Chertkov O."/>
            <person name="Held B."/>
            <person name="Detter J.C."/>
            <person name="Han C."/>
            <person name="Tapia R."/>
            <person name="Land M."/>
            <person name="Hauser L."/>
            <person name="Kyrpides N."/>
            <person name="Ivanova N."/>
            <person name="Mikhailova N."/>
            <person name="Haggblom M."/>
            <person name="Rauschenbach I."/>
            <person name="Bini E."/>
            <person name="Woyke T."/>
        </authorList>
    </citation>
    <scope>NUCLEOTIDE SEQUENCE [LARGE SCALE GENOMIC DNA]</scope>
    <source>
        <strain evidence="3">ATCC BAA-1389 / DSM 22839 / S5</strain>
    </source>
</reference>
<dbReference type="eggNOG" id="ENOG5032WH3">
    <property type="taxonomic scope" value="Bacteria"/>
</dbReference>
<protein>
    <recommendedName>
        <fullName evidence="4">DUF998 domain-containing protein</fullName>
    </recommendedName>
</protein>
<gene>
    <name evidence="2" type="ordered locus">Selin_1908</name>
</gene>
<feature type="transmembrane region" description="Helical" evidence="1">
    <location>
        <begin position="190"/>
        <end position="207"/>
    </location>
</feature>
<dbReference type="AlphaFoldDB" id="E6W209"/>
<feature type="transmembrane region" description="Helical" evidence="1">
    <location>
        <begin position="159"/>
        <end position="178"/>
    </location>
</feature>
<dbReference type="HOGENOM" id="CLU_1255004_0_0_0"/>
<feature type="transmembrane region" description="Helical" evidence="1">
    <location>
        <begin position="81"/>
        <end position="104"/>
    </location>
</feature>
<dbReference type="RefSeq" id="WP_013506515.1">
    <property type="nucleotide sequence ID" value="NC_014836.1"/>
</dbReference>